<evidence type="ECO:0000313" key="3">
    <source>
        <dbReference type="EMBL" id="PXA70000.1"/>
    </source>
</evidence>
<organism evidence="3 4">
    <name type="scientific">Cryobacterium arcticum</name>
    <dbReference type="NCBI Taxonomy" id="670052"/>
    <lineage>
        <taxon>Bacteria</taxon>
        <taxon>Bacillati</taxon>
        <taxon>Actinomycetota</taxon>
        <taxon>Actinomycetes</taxon>
        <taxon>Micrococcales</taxon>
        <taxon>Microbacteriaceae</taxon>
        <taxon>Cryobacterium</taxon>
    </lineage>
</organism>
<keyword evidence="4" id="KW-1185">Reference proteome</keyword>
<proteinExistence type="predicted"/>
<reference evidence="3 4" key="1">
    <citation type="submission" date="2018-05" db="EMBL/GenBank/DDBJ databases">
        <title>Genetic diversity of glacier-inhabiting Cryobacterium bacteria in China and description of Cryobacterium mengkeensis sp. nov. and Arthrobacter glacialis sp. nov.</title>
        <authorList>
            <person name="Liu Q."/>
            <person name="Xin Y.-H."/>
        </authorList>
    </citation>
    <scope>NUCLEOTIDE SEQUENCE [LARGE SCALE GENOMIC DNA]</scope>
    <source>
        <strain evidence="3 4">SK-1</strain>
    </source>
</reference>
<dbReference type="AlphaFoldDB" id="A0A317ZS48"/>
<name>A0A317ZS48_9MICO</name>
<gene>
    <name evidence="3" type="ORF">CTB96_08365</name>
</gene>
<evidence type="ECO:0000256" key="1">
    <source>
        <dbReference type="SAM" id="Phobius"/>
    </source>
</evidence>
<protein>
    <submittedName>
        <fullName evidence="3">Sortase</fullName>
    </submittedName>
</protein>
<dbReference type="OrthoDB" id="5123242at2"/>
<keyword evidence="2" id="KW-0732">Signal</keyword>
<dbReference type="EMBL" id="QHLY01000009">
    <property type="protein sequence ID" value="PXA70000.1"/>
    <property type="molecule type" value="Genomic_DNA"/>
</dbReference>
<keyword evidence="1" id="KW-0472">Membrane</keyword>
<comment type="caution">
    <text evidence="3">The sequence shown here is derived from an EMBL/GenBank/DDBJ whole genome shotgun (WGS) entry which is preliminary data.</text>
</comment>
<dbReference type="Proteomes" id="UP000246722">
    <property type="component" value="Unassembled WGS sequence"/>
</dbReference>
<evidence type="ECO:0000256" key="2">
    <source>
        <dbReference type="SAM" id="SignalP"/>
    </source>
</evidence>
<dbReference type="RefSeq" id="WP_110126474.1">
    <property type="nucleotide sequence ID" value="NZ_QHLY01000009.1"/>
</dbReference>
<accession>A0A317ZS48</accession>
<feature type="chain" id="PRO_5016390481" evidence="2">
    <location>
        <begin position="26"/>
        <end position="186"/>
    </location>
</feature>
<feature type="signal peptide" evidence="2">
    <location>
        <begin position="1"/>
        <end position="25"/>
    </location>
</feature>
<keyword evidence="1" id="KW-1133">Transmembrane helix</keyword>
<evidence type="ECO:0000313" key="4">
    <source>
        <dbReference type="Proteomes" id="UP000246722"/>
    </source>
</evidence>
<keyword evidence="1" id="KW-0812">Transmembrane</keyword>
<feature type="transmembrane region" description="Helical" evidence="1">
    <location>
        <begin position="157"/>
        <end position="179"/>
    </location>
</feature>
<sequence length="186" mass="17958">MFKKSLAAIALAVLAIFAVPAAANAAGYVPVGNITVSGAVTPGSVVTVSFTDGSFTPGEDVSFTLTGENAVGATLATFKSVVNSQSLVKTASDTGAVSLDVKLPTDATGTYTVTATGLTSGTVGTASLTVGSADAGTGSSDSAAGGLASTGYNTPMLAIWGAAGALLLGVALVVVLGVVRRQRATA</sequence>